<gene>
    <name evidence="10" type="ORF">E2493_08710</name>
</gene>
<evidence type="ECO:0000256" key="3">
    <source>
        <dbReference type="ARBA" id="ARBA00022692"/>
    </source>
</evidence>
<dbReference type="Gene3D" id="1.20.120.80">
    <property type="entry name" value="Cytochrome c oxidase, subunit III, four-helix bundle"/>
    <property type="match status" value="1"/>
</dbReference>
<organism evidence="10 11">
    <name type="scientific">Sphingomonas parva</name>
    <dbReference type="NCBI Taxonomy" id="2555898"/>
    <lineage>
        <taxon>Bacteria</taxon>
        <taxon>Pseudomonadati</taxon>
        <taxon>Pseudomonadota</taxon>
        <taxon>Alphaproteobacteria</taxon>
        <taxon>Sphingomonadales</taxon>
        <taxon>Sphingomonadaceae</taxon>
        <taxon>Sphingomonas</taxon>
    </lineage>
</organism>
<evidence type="ECO:0000256" key="5">
    <source>
        <dbReference type="ARBA" id="ARBA00023136"/>
    </source>
</evidence>
<comment type="caution">
    <text evidence="10">The sequence shown here is derived from an EMBL/GenBank/DDBJ whole genome shotgun (WGS) entry which is preliminary data.</text>
</comment>
<dbReference type="GO" id="GO:0004129">
    <property type="term" value="F:cytochrome-c oxidase activity"/>
    <property type="evidence" value="ECO:0007669"/>
    <property type="project" value="InterPro"/>
</dbReference>
<feature type="domain" description="Heme-copper oxidase subunit III family profile" evidence="9">
    <location>
        <begin position="39"/>
        <end position="237"/>
    </location>
</feature>
<dbReference type="EMBL" id="SPDV01000013">
    <property type="protein sequence ID" value="TFI58703.1"/>
    <property type="molecule type" value="Genomic_DNA"/>
</dbReference>
<dbReference type="PANTHER" id="PTHR11403:SF10">
    <property type="entry name" value="CYTOCHROME C OXIDASE"/>
    <property type="match status" value="1"/>
</dbReference>
<proteinExistence type="inferred from homology"/>
<protein>
    <recommendedName>
        <fullName evidence="9">Heme-copper oxidase subunit III family profile domain-containing protein</fullName>
    </recommendedName>
</protein>
<keyword evidence="5 8" id="KW-0472">Membrane</keyword>
<feature type="transmembrane region" description="Helical" evidence="8">
    <location>
        <begin position="114"/>
        <end position="135"/>
    </location>
</feature>
<comment type="subcellular location">
    <subcellularLocation>
        <location evidence="6">Cell membrane</location>
        <topology evidence="6">Multi-pass membrane protein</topology>
    </subcellularLocation>
    <subcellularLocation>
        <location evidence="1">Membrane</location>
        <topology evidence="1">Multi-pass membrane protein</topology>
    </subcellularLocation>
</comment>
<dbReference type="OrthoDB" id="9808200at2"/>
<dbReference type="AlphaFoldDB" id="A0A4Y8ZRS5"/>
<comment type="similarity">
    <text evidence="2 6">Belongs to the cytochrome c oxidase subunit 3 family.</text>
</comment>
<evidence type="ECO:0000259" key="9">
    <source>
        <dbReference type="PROSITE" id="PS50253"/>
    </source>
</evidence>
<dbReference type="PANTHER" id="PTHR11403">
    <property type="entry name" value="CYTOCHROME C OXIDASE SUBUNIT III"/>
    <property type="match status" value="1"/>
</dbReference>
<dbReference type="InterPro" id="IPR000298">
    <property type="entry name" value="Cyt_c_oxidase-like_su3"/>
</dbReference>
<dbReference type="PROSITE" id="PS50253">
    <property type="entry name" value="COX3"/>
    <property type="match status" value="1"/>
</dbReference>
<keyword evidence="11" id="KW-1185">Reference proteome</keyword>
<name>A0A4Y8ZRS5_9SPHN</name>
<dbReference type="SUPFAM" id="SSF81452">
    <property type="entry name" value="Cytochrome c oxidase subunit III-like"/>
    <property type="match status" value="1"/>
</dbReference>
<dbReference type="InterPro" id="IPR024791">
    <property type="entry name" value="Cyt_c/ubiquinol_Oxase_su3"/>
</dbReference>
<evidence type="ECO:0000256" key="2">
    <source>
        <dbReference type="ARBA" id="ARBA00010581"/>
    </source>
</evidence>
<feature type="region of interest" description="Disordered" evidence="7">
    <location>
        <begin position="11"/>
        <end position="31"/>
    </location>
</feature>
<feature type="transmembrane region" description="Helical" evidence="8">
    <location>
        <begin position="217"/>
        <end position="235"/>
    </location>
</feature>
<dbReference type="RefSeq" id="WP_135085772.1">
    <property type="nucleotide sequence ID" value="NZ_SPDV01000013.1"/>
</dbReference>
<evidence type="ECO:0000256" key="8">
    <source>
        <dbReference type="SAM" id="Phobius"/>
    </source>
</evidence>
<evidence type="ECO:0000256" key="1">
    <source>
        <dbReference type="ARBA" id="ARBA00004141"/>
    </source>
</evidence>
<evidence type="ECO:0000313" key="11">
    <source>
        <dbReference type="Proteomes" id="UP000298213"/>
    </source>
</evidence>
<evidence type="ECO:0000313" key="10">
    <source>
        <dbReference type="EMBL" id="TFI58703.1"/>
    </source>
</evidence>
<evidence type="ECO:0000256" key="7">
    <source>
        <dbReference type="SAM" id="MobiDB-lite"/>
    </source>
</evidence>
<keyword evidence="3 6" id="KW-0812">Transmembrane</keyword>
<reference evidence="10 11" key="1">
    <citation type="submission" date="2019-03" db="EMBL/GenBank/DDBJ databases">
        <title>Genome sequence of Sphingomonas sp. 17J27-24.</title>
        <authorList>
            <person name="Kim M."/>
            <person name="Maeng S."/>
            <person name="Sathiyaraj S."/>
        </authorList>
    </citation>
    <scope>NUCLEOTIDE SEQUENCE [LARGE SCALE GENOMIC DNA]</scope>
    <source>
        <strain evidence="10 11">17J27-24</strain>
    </source>
</reference>
<dbReference type="InterPro" id="IPR013833">
    <property type="entry name" value="Cyt_c_oxidase_su3_a-hlx"/>
</dbReference>
<sequence length="237" mass="24242">MRLIAALTEKPWLTPGPGPSAPSAPAESESAARPWDKGVGLTVFLLVVTLLFTLMSSAYVMRMGGHAGHAGGGDWRPIGEPPLLWLNTGLLAAASLAFHAALGRARAGRPRRAGAALALGGALGLAFVAGQLLLWRALAGCFAGEAAAFCPAAAHGIPRGWAGDPAAAFFYLISGAHGLHILGGLVACALTGGRLARVDPGSLAARTGAARAVQLCARYWDFMALVWLALMGLFVST</sequence>
<feature type="transmembrane region" description="Helical" evidence="8">
    <location>
        <begin position="168"/>
        <end position="196"/>
    </location>
</feature>
<evidence type="ECO:0000256" key="4">
    <source>
        <dbReference type="ARBA" id="ARBA00022989"/>
    </source>
</evidence>
<dbReference type="InterPro" id="IPR035973">
    <property type="entry name" value="Cyt_c_oxidase_su3-like_sf"/>
</dbReference>
<evidence type="ECO:0000256" key="6">
    <source>
        <dbReference type="RuleBase" id="RU003376"/>
    </source>
</evidence>
<dbReference type="Proteomes" id="UP000298213">
    <property type="component" value="Unassembled WGS sequence"/>
</dbReference>
<keyword evidence="4 8" id="KW-1133">Transmembrane helix</keyword>
<feature type="transmembrane region" description="Helical" evidence="8">
    <location>
        <begin position="39"/>
        <end position="62"/>
    </location>
</feature>
<accession>A0A4Y8ZRS5</accession>
<dbReference type="GO" id="GO:0019646">
    <property type="term" value="P:aerobic electron transport chain"/>
    <property type="evidence" value="ECO:0007669"/>
    <property type="project" value="InterPro"/>
</dbReference>
<dbReference type="GO" id="GO:0005886">
    <property type="term" value="C:plasma membrane"/>
    <property type="evidence" value="ECO:0007669"/>
    <property type="project" value="UniProtKB-SubCell"/>
</dbReference>
<feature type="transmembrane region" description="Helical" evidence="8">
    <location>
        <begin position="82"/>
        <end position="102"/>
    </location>
</feature>